<organism evidence="3 4">
    <name type="scientific">Roseburia intestinalis L1-82</name>
    <dbReference type="NCBI Taxonomy" id="536231"/>
    <lineage>
        <taxon>Bacteria</taxon>
        <taxon>Bacillati</taxon>
        <taxon>Bacillota</taxon>
        <taxon>Clostridia</taxon>
        <taxon>Lachnospirales</taxon>
        <taxon>Lachnospiraceae</taxon>
        <taxon>Roseburia</taxon>
    </lineage>
</organism>
<dbReference type="HOGENOM" id="CLU_1234253_0_0_9"/>
<evidence type="ECO:0000313" key="4">
    <source>
        <dbReference type="Proteomes" id="UP000004828"/>
    </source>
</evidence>
<keyword evidence="2" id="KW-0472">Membrane</keyword>
<name>C7GAN1_9FIRM</name>
<reference evidence="3 4" key="1">
    <citation type="submission" date="2009-08" db="EMBL/GenBank/DDBJ databases">
        <authorList>
            <person name="Weinstock G."/>
            <person name="Sodergren E."/>
            <person name="Clifton S."/>
            <person name="Fulton L."/>
            <person name="Fulton B."/>
            <person name="Courtney L."/>
            <person name="Fronick C."/>
            <person name="Harrison M."/>
            <person name="Strong C."/>
            <person name="Farmer C."/>
            <person name="Delahaunty K."/>
            <person name="Markovic C."/>
            <person name="Hall O."/>
            <person name="Minx P."/>
            <person name="Tomlinson C."/>
            <person name="Mitreva M."/>
            <person name="Nelson J."/>
            <person name="Hou S."/>
            <person name="Wollam A."/>
            <person name="Pepin K.H."/>
            <person name="Johnson M."/>
            <person name="Bhonagiri V."/>
            <person name="Nash W.E."/>
            <person name="Warren W."/>
            <person name="Chinwalla A."/>
            <person name="Mardis E.R."/>
            <person name="Wilson R.K."/>
        </authorList>
    </citation>
    <scope>NUCLEOTIDE SEQUENCE [LARGE SCALE GENOMIC DNA]</scope>
    <source>
        <strain evidence="3 4">L1-82</strain>
    </source>
</reference>
<evidence type="ECO:0000256" key="1">
    <source>
        <dbReference type="SAM" id="MobiDB-lite"/>
    </source>
</evidence>
<feature type="transmembrane region" description="Helical" evidence="2">
    <location>
        <begin position="194"/>
        <end position="220"/>
    </location>
</feature>
<feature type="compositionally biased region" description="Basic and acidic residues" evidence="1">
    <location>
        <begin position="1"/>
        <end position="18"/>
    </location>
</feature>
<dbReference type="AlphaFoldDB" id="C7GAN1"/>
<feature type="transmembrane region" description="Helical" evidence="2">
    <location>
        <begin position="165"/>
        <end position="182"/>
    </location>
</feature>
<gene>
    <name evidence="3" type="ORF">ROSINTL182_06961</name>
</gene>
<dbReference type="EMBL" id="ABYJ02000094">
    <property type="protein sequence ID" value="EEV01049.1"/>
    <property type="molecule type" value="Genomic_DNA"/>
</dbReference>
<comment type="caution">
    <text evidence="3">The sequence shown here is derived from an EMBL/GenBank/DDBJ whole genome shotgun (WGS) entry which is preliminary data.</text>
</comment>
<keyword evidence="2" id="KW-1133">Transmembrane helix</keyword>
<sequence>METDRKNKVGNEEEKAMDENQNMNNGQQTYGDQQYNGGQQTYGNQQYNNGQQTYGDQQYNGGQQTYGNPQYSQNNWTPQEHGPVSDIFCYLLLIVMPLREIISMVATSSVFQAMTYDSIMDGSYMNVMYNGSYVIFSLLNYALLAAFIIFVVIDIVKINKQNYKILGLILFAIFLKPGYYVWRAHLLKRKMAFPIVYTVLYALLIMAEIGFVMMQAFSLVMNVM</sequence>
<accession>C7GAN1</accession>
<feature type="region of interest" description="Disordered" evidence="1">
    <location>
        <begin position="1"/>
        <end position="76"/>
    </location>
</feature>
<evidence type="ECO:0000256" key="2">
    <source>
        <dbReference type="SAM" id="Phobius"/>
    </source>
</evidence>
<keyword evidence="2" id="KW-0812">Transmembrane</keyword>
<dbReference type="Proteomes" id="UP000004828">
    <property type="component" value="Unassembled WGS sequence"/>
</dbReference>
<feature type="compositionally biased region" description="Low complexity" evidence="1">
    <location>
        <begin position="24"/>
        <end position="71"/>
    </location>
</feature>
<protein>
    <submittedName>
        <fullName evidence="3">Uncharacterized protein</fullName>
    </submittedName>
</protein>
<feature type="transmembrane region" description="Helical" evidence="2">
    <location>
        <begin position="131"/>
        <end position="153"/>
    </location>
</feature>
<evidence type="ECO:0000313" key="3">
    <source>
        <dbReference type="EMBL" id="EEV01049.1"/>
    </source>
</evidence>
<proteinExistence type="predicted"/>